<dbReference type="AlphaFoldDB" id="A0A6G9H6N2"/>
<dbReference type="PROSITE" id="PS51755">
    <property type="entry name" value="OMPR_PHOB"/>
    <property type="match status" value="1"/>
</dbReference>
<dbReference type="SUPFAM" id="SSF46894">
    <property type="entry name" value="C-terminal effector domain of the bipartite response regulators"/>
    <property type="match status" value="1"/>
</dbReference>
<dbReference type="GO" id="GO:0043531">
    <property type="term" value="F:ADP binding"/>
    <property type="evidence" value="ECO:0007669"/>
    <property type="project" value="InterPro"/>
</dbReference>
<dbReference type="Pfam" id="PF00486">
    <property type="entry name" value="Trans_reg_C"/>
    <property type="match status" value="1"/>
</dbReference>
<dbReference type="SUPFAM" id="SSF52540">
    <property type="entry name" value="P-loop containing nucleoside triphosphate hydrolases"/>
    <property type="match status" value="1"/>
</dbReference>
<dbReference type="GO" id="GO:0003677">
    <property type="term" value="F:DNA binding"/>
    <property type="evidence" value="ECO:0007669"/>
    <property type="project" value="UniProtKB-UniRule"/>
</dbReference>
<evidence type="ECO:0000256" key="5">
    <source>
        <dbReference type="ARBA" id="ARBA00023163"/>
    </source>
</evidence>
<keyword evidence="4 6" id="KW-0238">DNA-binding</keyword>
<feature type="domain" description="OmpR/PhoB-type" evidence="8">
    <location>
        <begin position="1"/>
        <end position="91"/>
    </location>
</feature>
<dbReference type="InterPro" id="IPR016032">
    <property type="entry name" value="Sig_transdc_resp-reg_C-effctor"/>
</dbReference>
<name>A0A6G9H6N2_9ACTN</name>
<dbReference type="GO" id="GO:0000160">
    <property type="term" value="P:phosphorelay signal transduction system"/>
    <property type="evidence" value="ECO:0007669"/>
    <property type="project" value="UniProtKB-KW"/>
</dbReference>
<dbReference type="KEGG" id="slia:HA039_30740"/>
<protein>
    <submittedName>
        <fullName evidence="9">AfsR/SARP family transcriptional regulator</fullName>
    </submittedName>
</protein>
<proteinExistence type="inferred from homology"/>
<dbReference type="Gene3D" id="1.25.40.10">
    <property type="entry name" value="Tetratricopeptide repeat domain"/>
    <property type="match status" value="1"/>
</dbReference>
<dbReference type="InterPro" id="IPR036388">
    <property type="entry name" value="WH-like_DNA-bd_sf"/>
</dbReference>
<dbReference type="InterPro" id="IPR011990">
    <property type="entry name" value="TPR-like_helical_dom_sf"/>
</dbReference>
<sequence length="699" mass="75017">MMRFELLGPVRAWCEDEEVALGTPQQRAVLALLLLHEGHLVETDTALDVLWGERAPRGGRGTVRTYVYRLRPLLGGAAAIESASNGYVLRLRDATLDVTGFLRLTEQGYEAGRHGDPGGAARSLRQALGAWRGQALAGIRGVFFESERDRLEELRLTALEELHAAELQLGERPGLTAELRAAVAAHPLRERLHEQLMLSLYRSGRRADALAVYREARRTLREELGVDPGAGLARLHTRILHTDPALDIPQLPSAAPPPAASTSSSPNSSAPRASTSPPPAPPSSAPWPVPSELPPDLRAFTGRAAEIAELTAALDDPSGTPVAGVTGLGGTGMTTLAVRVGHLVSDRFPDGRLHADLGADGAPADPVEVLGRFLRAVGVDRPAATLGGRAAQWRTAVAGRRLLVVLDNADSAEQVRPLLPASPGCAVLLTARRRIVDLPGVHWHRLGVLPPDDALELLATISGRRRVYAEREAAERLVAACSYHPLSVGVAAARLAARPSWTIDEILAQLEDDLRQPVVMHEDCAIVDRPFRDAQERMDTRQRAAFHLAAVPDCRRLTPEAAAALLDLPVDRAKALMEALVDLHVVETGPGGYRYLGLVKAYARRQAPAGPGRERALRRLLRHYLADGLVGGSADPADVRAVRDQVAALTQAAPAPVPERAARRRHTHRRGEPQEQTAGAPSPRPLSGPRPDKSSPSGI</sequence>
<evidence type="ECO:0000313" key="9">
    <source>
        <dbReference type="EMBL" id="QIQ06104.1"/>
    </source>
</evidence>
<dbReference type="GO" id="GO:0006355">
    <property type="term" value="P:regulation of DNA-templated transcription"/>
    <property type="evidence" value="ECO:0007669"/>
    <property type="project" value="InterPro"/>
</dbReference>
<evidence type="ECO:0000256" key="1">
    <source>
        <dbReference type="ARBA" id="ARBA00005820"/>
    </source>
</evidence>
<evidence type="ECO:0000256" key="7">
    <source>
        <dbReference type="SAM" id="MobiDB-lite"/>
    </source>
</evidence>
<dbReference type="RefSeq" id="WP_167034853.1">
    <property type="nucleotide sequence ID" value="NZ_CP050177.1"/>
</dbReference>
<dbReference type="PANTHER" id="PTHR35807">
    <property type="entry name" value="TRANSCRIPTIONAL REGULATOR REDD-RELATED"/>
    <property type="match status" value="1"/>
</dbReference>
<dbReference type="SUPFAM" id="SSF48452">
    <property type="entry name" value="TPR-like"/>
    <property type="match status" value="1"/>
</dbReference>
<dbReference type="CDD" id="cd15831">
    <property type="entry name" value="BTAD"/>
    <property type="match status" value="1"/>
</dbReference>
<comment type="similarity">
    <text evidence="1">Belongs to the AfsR/DnrI/RedD regulatory family.</text>
</comment>
<feature type="region of interest" description="Disordered" evidence="7">
    <location>
        <begin position="650"/>
        <end position="699"/>
    </location>
</feature>
<evidence type="ECO:0000256" key="2">
    <source>
        <dbReference type="ARBA" id="ARBA00023012"/>
    </source>
</evidence>
<evidence type="ECO:0000259" key="8">
    <source>
        <dbReference type="PROSITE" id="PS51755"/>
    </source>
</evidence>
<reference evidence="9 10" key="1">
    <citation type="submission" date="2020-03" db="EMBL/GenBank/DDBJ databases">
        <title>A novel species.</title>
        <authorList>
            <person name="Gao J."/>
        </authorList>
    </citation>
    <scope>NUCLEOTIDE SEQUENCE [LARGE SCALE GENOMIC DNA]</scope>
    <source>
        <strain evidence="9 10">QMT-12</strain>
    </source>
</reference>
<dbReference type="PANTHER" id="PTHR35807:SF1">
    <property type="entry name" value="TRANSCRIPTIONAL REGULATOR REDD"/>
    <property type="match status" value="1"/>
</dbReference>
<evidence type="ECO:0000256" key="4">
    <source>
        <dbReference type="ARBA" id="ARBA00023125"/>
    </source>
</evidence>
<feature type="compositionally biased region" description="Low complexity" evidence="7">
    <location>
        <begin position="260"/>
        <end position="275"/>
    </location>
</feature>
<dbReference type="PRINTS" id="PR00364">
    <property type="entry name" value="DISEASERSIST"/>
</dbReference>
<keyword evidence="3" id="KW-0805">Transcription regulation</keyword>
<dbReference type="Gene3D" id="3.40.50.300">
    <property type="entry name" value="P-loop containing nucleotide triphosphate hydrolases"/>
    <property type="match status" value="1"/>
</dbReference>
<feature type="region of interest" description="Disordered" evidence="7">
    <location>
        <begin position="247"/>
        <end position="296"/>
    </location>
</feature>
<dbReference type="SMART" id="SM01043">
    <property type="entry name" value="BTAD"/>
    <property type="match status" value="1"/>
</dbReference>
<organism evidence="9 10">
    <name type="scientific">Streptomyces liangshanensis</name>
    <dbReference type="NCBI Taxonomy" id="2717324"/>
    <lineage>
        <taxon>Bacteria</taxon>
        <taxon>Bacillati</taxon>
        <taxon>Actinomycetota</taxon>
        <taxon>Actinomycetes</taxon>
        <taxon>Kitasatosporales</taxon>
        <taxon>Streptomycetaceae</taxon>
        <taxon>Streptomyces</taxon>
    </lineage>
</organism>
<gene>
    <name evidence="9" type="ORF">HA039_30740</name>
</gene>
<evidence type="ECO:0000256" key="3">
    <source>
        <dbReference type="ARBA" id="ARBA00023015"/>
    </source>
</evidence>
<dbReference type="EMBL" id="CP050177">
    <property type="protein sequence ID" value="QIQ06104.1"/>
    <property type="molecule type" value="Genomic_DNA"/>
</dbReference>
<dbReference type="Pfam" id="PF03704">
    <property type="entry name" value="BTAD"/>
    <property type="match status" value="1"/>
</dbReference>
<dbReference type="SMART" id="SM00862">
    <property type="entry name" value="Trans_reg_C"/>
    <property type="match status" value="1"/>
</dbReference>
<evidence type="ECO:0000256" key="6">
    <source>
        <dbReference type="PROSITE-ProRule" id="PRU01091"/>
    </source>
</evidence>
<feature type="DNA-binding region" description="OmpR/PhoB-type" evidence="6">
    <location>
        <begin position="1"/>
        <end position="91"/>
    </location>
</feature>
<accession>A0A6G9H6N2</accession>
<keyword evidence="5" id="KW-0804">Transcription</keyword>
<dbReference type="Proteomes" id="UP000501179">
    <property type="component" value="Chromosome"/>
</dbReference>
<dbReference type="InterPro" id="IPR027417">
    <property type="entry name" value="P-loop_NTPase"/>
</dbReference>
<dbReference type="Gene3D" id="1.10.10.10">
    <property type="entry name" value="Winged helix-like DNA-binding domain superfamily/Winged helix DNA-binding domain"/>
    <property type="match status" value="1"/>
</dbReference>
<feature type="compositionally biased region" description="Pro residues" evidence="7">
    <location>
        <begin position="276"/>
        <end position="293"/>
    </location>
</feature>
<dbReference type="InterPro" id="IPR001867">
    <property type="entry name" value="OmpR/PhoB-type_DNA-bd"/>
</dbReference>
<keyword evidence="2" id="KW-0902">Two-component regulatory system</keyword>
<dbReference type="InterPro" id="IPR051677">
    <property type="entry name" value="AfsR-DnrI-RedD_regulator"/>
</dbReference>
<keyword evidence="10" id="KW-1185">Reference proteome</keyword>
<dbReference type="InterPro" id="IPR005158">
    <property type="entry name" value="BTAD"/>
</dbReference>
<evidence type="ECO:0000313" key="10">
    <source>
        <dbReference type="Proteomes" id="UP000501179"/>
    </source>
</evidence>